<dbReference type="RefSeq" id="XP_021734534.1">
    <property type="nucleotide sequence ID" value="XM_021878842.1"/>
</dbReference>
<dbReference type="PANTHER" id="PTHR24419:SF18">
    <property type="entry name" value="SERINE_THREONINE-PROTEIN KINASE HASPIN"/>
    <property type="match status" value="1"/>
</dbReference>
<dbReference type="FunFam" id="3.30.200.20:FF:000605">
    <property type="entry name" value="Serine/threonine-protein kinase haspin-like protein"/>
    <property type="match status" value="1"/>
</dbReference>
<dbReference type="GO" id="GO:0005634">
    <property type="term" value="C:nucleus"/>
    <property type="evidence" value="ECO:0007669"/>
    <property type="project" value="TreeGrafter"/>
</dbReference>
<dbReference type="Gene3D" id="1.10.510.10">
    <property type="entry name" value="Transferase(Phosphotransferase) domain 1"/>
    <property type="match status" value="1"/>
</dbReference>
<dbReference type="GO" id="GO:0005694">
    <property type="term" value="C:chromosome"/>
    <property type="evidence" value="ECO:0007669"/>
    <property type="project" value="UniProtKB-SubCell"/>
</dbReference>
<dbReference type="SMART" id="SM01331">
    <property type="entry name" value="DUF3635"/>
    <property type="match status" value="1"/>
</dbReference>
<evidence type="ECO:0000256" key="13">
    <source>
        <dbReference type="SAM" id="MobiDB-lite"/>
    </source>
</evidence>
<reference evidence="15" key="2">
    <citation type="submission" date="2021-03" db="UniProtKB">
        <authorList>
            <consortium name="EnsemblPlants"/>
        </authorList>
    </citation>
    <scope>IDENTIFICATION</scope>
</reference>
<evidence type="ECO:0000256" key="6">
    <source>
        <dbReference type="ARBA" id="ARBA00022527"/>
    </source>
</evidence>
<evidence type="ECO:0000256" key="3">
    <source>
        <dbReference type="ARBA" id="ARBA00012513"/>
    </source>
</evidence>
<dbReference type="GeneID" id="110701233"/>
<keyword evidence="8" id="KW-0547">Nucleotide-binding</keyword>
<keyword evidence="10" id="KW-0067">ATP-binding</keyword>
<evidence type="ECO:0000256" key="9">
    <source>
        <dbReference type="ARBA" id="ARBA00022777"/>
    </source>
</evidence>
<dbReference type="InterPro" id="IPR011009">
    <property type="entry name" value="Kinase-like_dom_sf"/>
</dbReference>
<dbReference type="GO" id="GO:0035556">
    <property type="term" value="P:intracellular signal transduction"/>
    <property type="evidence" value="ECO:0007669"/>
    <property type="project" value="TreeGrafter"/>
</dbReference>
<keyword evidence="9" id="KW-0418">Kinase</keyword>
<sequence>MGSNPRRERKSPIQNDLWNEIIAEDHHNLNRQKQPQIVVTYQRHKSDDAAAVKPSRKSGSSSSREGSLASRVSFVAINNNSQRVSWNRSLSTRGRASIAILAVGDYKEQQQRAPKRKPRPPLPKGKVTQASNFEKERAYFQEVDADELLEESPSPKKVAWVMGIQPDNIRVPPLCSRLEKWLHAKKQHVIPSSTLSTILRTPDGGALEPIPYNNDGFDSSFPRKSKEFRLRSISGSLSVQDMLTHLGKGHIDLEHLEDKDFDDIESEIKKLSLASRLSSLANEAFFALLKECEQSAPSTLFEVFSNLCDTGSIIKIGEGTFGEAFIAGSSVCKIVPIDGELRVNGEIQKRSMELLEEVILSRTLNRLRGSEVLFDNATTTFIQTKDIKVCQGPYDPVLLKAWENWDTENGSENDHPKQFPENQCYLVSILEHGGTDLESFVLLDFNEAQSLLVQVTAALAVAEAAFEFEHRDLHWGNILLSRRETAVLQFTLEGRTTSIRTHGLLVSIIDFTLSRINTGNTILYLNLSSDPELFEGPKGDKQAETYRKMREVTDDCWDGSFPKTNVLWLQYLVDILLLKKSFKRCGKDERELRSLKKRWNSCNSAKEALSDPFFSDMFVDRAA</sequence>
<evidence type="ECO:0000256" key="8">
    <source>
        <dbReference type="ARBA" id="ARBA00022741"/>
    </source>
</evidence>
<keyword evidence="5" id="KW-0963">Cytoplasm</keyword>
<feature type="region of interest" description="Disordered" evidence="13">
    <location>
        <begin position="106"/>
        <end position="130"/>
    </location>
</feature>
<comment type="subcellular location">
    <subcellularLocation>
        <location evidence="1">Chromosome</location>
    </subcellularLocation>
    <subcellularLocation>
        <location evidence="2">Cytoplasm</location>
    </subcellularLocation>
</comment>
<reference evidence="15" key="1">
    <citation type="journal article" date="2017" name="Nature">
        <title>The genome of Chenopodium quinoa.</title>
        <authorList>
            <person name="Jarvis D.E."/>
            <person name="Ho Y.S."/>
            <person name="Lightfoot D.J."/>
            <person name="Schmoeckel S.M."/>
            <person name="Li B."/>
            <person name="Borm T.J.A."/>
            <person name="Ohyanagi H."/>
            <person name="Mineta K."/>
            <person name="Michell C.T."/>
            <person name="Saber N."/>
            <person name="Kharbatia N.M."/>
            <person name="Rupper R.R."/>
            <person name="Sharp A.R."/>
            <person name="Dally N."/>
            <person name="Boughton B.A."/>
            <person name="Woo Y.H."/>
            <person name="Gao G."/>
            <person name="Schijlen E.G.W.M."/>
            <person name="Guo X."/>
            <person name="Momin A.A."/>
            <person name="Negrao S."/>
            <person name="Al-Babili S."/>
            <person name="Gehring C."/>
            <person name="Roessner U."/>
            <person name="Jung C."/>
            <person name="Murphy K."/>
            <person name="Arold S.T."/>
            <person name="Gojobori T."/>
            <person name="van der Linden C.G."/>
            <person name="van Loo E.N."/>
            <person name="Jellen E.N."/>
            <person name="Maughan P.J."/>
            <person name="Tester M."/>
        </authorList>
    </citation>
    <scope>NUCLEOTIDE SEQUENCE [LARGE SCALE GENOMIC DNA]</scope>
    <source>
        <strain evidence="15">cv. PI 614886</strain>
    </source>
</reference>
<dbReference type="InterPro" id="IPR000719">
    <property type="entry name" value="Prot_kinase_dom"/>
</dbReference>
<feature type="domain" description="Protein kinase" evidence="14">
    <location>
        <begin position="310"/>
        <end position="623"/>
    </location>
</feature>
<dbReference type="EnsemblPlants" id="AUR62006807-RA">
    <property type="protein sequence ID" value="AUR62006807-RA:cds"/>
    <property type="gene ID" value="AUR62006807"/>
</dbReference>
<protein>
    <recommendedName>
        <fullName evidence="3">non-specific serine/threonine protein kinase</fullName>
        <ecNumber evidence="3">2.7.11.1</ecNumber>
    </recommendedName>
</protein>
<name>A0A803L4L8_CHEQI</name>
<accession>A0A803L4L8</accession>
<dbReference type="Pfam" id="PF12330">
    <property type="entry name" value="Haspin_kinase"/>
    <property type="match status" value="1"/>
</dbReference>
<evidence type="ECO:0000256" key="11">
    <source>
        <dbReference type="ARBA" id="ARBA00047899"/>
    </source>
</evidence>
<dbReference type="PANTHER" id="PTHR24419">
    <property type="entry name" value="INTERLEUKIN-1 RECEPTOR-ASSOCIATED KINASE"/>
    <property type="match status" value="1"/>
</dbReference>
<comment type="catalytic activity">
    <reaction evidence="12">
        <text>L-seryl-[protein] + ATP = O-phospho-L-seryl-[protein] + ADP + H(+)</text>
        <dbReference type="Rhea" id="RHEA:17989"/>
        <dbReference type="Rhea" id="RHEA-COMP:9863"/>
        <dbReference type="Rhea" id="RHEA-COMP:11604"/>
        <dbReference type="ChEBI" id="CHEBI:15378"/>
        <dbReference type="ChEBI" id="CHEBI:29999"/>
        <dbReference type="ChEBI" id="CHEBI:30616"/>
        <dbReference type="ChEBI" id="CHEBI:83421"/>
        <dbReference type="ChEBI" id="CHEBI:456216"/>
        <dbReference type="EC" id="2.7.11.1"/>
    </reaction>
</comment>
<evidence type="ECO:0000256" key="10">
    <source>
        <dbReference type="ARBA" id="ARBA00022840"/>
    </source>
</evidence>
<gene>
    <name evidence="15" type="primary">LOC110701233</name>
</gene>
<evidence type="ECO:0000256" key="7">
    <source>
        <dbReference type="ARBA" id="ARBA00022679"/>
    </source>
</evidence>
<dbReference type="GO" id="GO:0005737">
    <property type="term" value="C:cytoplasm"/>
    <property type="evidence" value="ECO:0007669"/>
    <property type="project" value="UniProtKB-SubCell"/>
</dbReference>
<evidence type="ECO:0000256" key="12">
    <source>
        <dbReference type="ARBA" id="ARBA00048679"/>
    </source>
</evidence>
<comment type="catalytic activity">
    <reaction evidence="11">
        <text>L-threonyl-[protein] + ATP = O-phospho-L-threonyl-[protein] + ADP + H(+)</text>
        <dbReference type="Rhea" id="RHEA:46608"/>
        <dbReference type="Rhea" id="RHEA-COMP:11060"/>
        <dbReference type="Rhea" id="RHEA-COMP:11605"/>
        <dbReference type="ChEBI" id="CHEBI:15378"/>
        <dbReference type="ChEBI" id="CHEBI:30013"/>
        <dbReference type="ChEBI" id="CHEBI:30616"/>
        <dbReference type="ChEBI" id="CHEBI:61977"/>
        <dbReference type="ChEBI" id="CHEBI:456216"/>
        <dbReference type="EC" id="2.7.11.1"/>
    </reaction>
</comment>
<keyword evidence="4" id="KW-0158">Chromosome</keyword>
<dbReference type="GO" id="GO:0000278">
    <property type="term" value="P:mitotic cell cycle"/>
    <property type="evidence" value="ECO:0007669"/>
    <property type="project" value="TreeGrafter"/>
</dbReference>
<proteinExistence type="predicted"/>
<evidence type="ECO:0000256" key="2">
    <source>
        <dbReference type="ARBA" id="ARBA00004496"/>
    </source>
</evidence>
<feature type="compositionally biased region" description="Low complexity" evidence="13">
    <location>
        <begin position="57"/>
        <end position="68"/>
    </location>
</feature>
<evidence type="ECO:0000256" key="5">
    <source>
        <dbReference type="ARBA" id="ARBA00022490"/>
    </source>
</evidence>
<keyword evidence="6" id="KW-0723">Serine/threonine-protein kinase</keyword>
<dbReference type="Proteomes" id="UP000596660">
    <property type="component" value="Unplaced"/>
</dbReference>
<dbReference type="AlphaFoldDB" id="A0A803L4L8"/>
<evidence type="ECO:0000256" key="1">
    <source>
        <dbReference type="ARBA" id="ARBA00004286"/>
    </source>
</evidence>
<dbReference type="GO" id="GO:0072354">
    <property type="term" value="F:histone H3T3 kinase activity"/>
    <property type="evidence" value="ECO:0007669"/>
    <property type="project" value="TreeGrafter"/>
</dbReference>
<dbReference type="OMA" id="KANDNIC"/>
<dbReference type="InterPro" id="IPR024604">
    <property type="entry name" value="GSG2_C"/>
</dbReference>
<evidence type="ECO:0000256" key="4">
    <source>
        <dbReference type="ARBA" id="ARBA00022454"/>
    </source>
</evidence>
<evidence type="ECO:0000313" key="16">
    <source>
        <dbReference type="Proteomes" id="UP000596660"/>
    </source>
</evidence>
<dbReference type="Gramene" id="AUR62006807-RA">
    <property type="protein sequence ID" value="AUR62006807-RA:cds"/>
    <property type="gene ID" value="AUR62006807"/>
</dbReference>
<dbReference type="GO" id="GO:0005524">
    <property type="term" value="F:ATP binding"/>
    <property type="evidence" value="ECO:0007669"/>
    <property type="project" value="UniProtKB-KW"/>
</dbReference>
<organism evidence="15 16">
    <name type="scientific">Chenopodium quinoa</name>
    <name type="common">Quinoa</name>
    <dbReference type="NCBI Taxonomy" id="63459"/>
    <lineage>
        <taxon>Eukaryota</taxon>
        <taxon>Viridiplantae</taxon>
        <taxon>Streptophyta</taxon>
        <taxon>Embryophyta</taxon>
        <taxon>Tracheophyta</taxon>
        <taxon>Spermatophyta</taxon>
        <taxon>Magnoliopsida</taxon>
        <taxon>eudicotyledons</taxon>
        <taxon>Gunneridae</taxon>
        <taxon>Pentapetalae</taxon>
        <taxon>Caryophyllales</taxon>
        <taxon>Chenopodiaceae</taxon>
        <taxon>Chenopodioideae</taxon>
        <taxon>Atripliceae</taxon>
        <taxon>Chenopodium</taxon>
    </lineage>
</organism>
<dbReference type="KEGG" id="cqi:110701233"/>
<dbReference type="OrthoDB" id="21018at2759"/>
<dbReference type="FunFam" id="1.10.510.10:FF:000401">
    <property type="entry name" value="serine/threonine-protein kinase haspin"/>
    <property type="match status" value="1"/>
</dbReference>
<dbReference type="SUPFAM" id="SSF56112">
    <property type="entry name" value="Protein kinase-like (PK-like)"/>
    <property type="match status" value="1"/>
</dbReference>
<feature type="region of interest" description="Disordered" evidence="13">
    <location>
        <begin position="42"/>
        <end position="68"/>
    </location>
</feature>
<keyword evidence="7" id="KW-0808">Transferase</keyword>
<keyword evidence="16" id="KW-1185">Reference proteome</keyword>
<evidence type="ECO:0000259" key="14">
    <source>
        <dbReference type="PROSITE" id="PS50011"/>
    </source>
</evidence>
<evidence type="ECO:0000313" key="15">
    <source>
        <dbReference type="EnsemblPlants" id="AUR62006807-RA:cds"/>
    </source>
</evidence>
<dbReference type="PROSITE" id="PS50011">
    <property type="entry name" value="PROTEIN_KINASE_DOM"/>
    <property type="match status" value="1"/>
</dbReference>
<dbReference type="EC" id="2.7.11.1" evidence="3"/>
<dbReference type="Gene3D" id="3.30.200.20">
    <property type="entry name" value="Phosphorylase Kinase, domain 1"/>
    <property type="match status" value="1"/>
</dbReference>